<dbReference type="OrthoDB" id="1917735at2759"/>
<dbReference type="Proteomes" id="UP000824120">
    <property type="component" value="Chromosome 2"/>
</dbReference>
<accession>A0A9J6A7C5</accession>
<dbReference type="InterPro" id="IPR007608">
    <property type="entry name" value="Senescence_reg_S40"/>
</dbReference>
<keyword evidence="3" id="KW-1185">Reference proteome</keyword>
<dbReference type="PANTHER" id="PTHR33083:SF79">
    <property type="entry name" value="SENESCENCE REGULATOR"/>
    <property type="match status" value="1"/>
</dbReference>
<name>A0A9J6A7C5_SOLCO</name>
<dbReference type="EMBL" id="JACXVP010000002">
    <property type="protein sequence ID" value="KAG5620493.1"/>
    <property type="molecule type" value="Genomic_DNA"/>
</dbReference>
<evidence type="ECO:0000256" key="1">
    <source>
        <dbReference type="ARBA" id="ARBA00034773"/>
    </source>
</evidence>
<dbReference type="Pfam" id="PF04520">
    <property type="entry name" value="Senescence_reg"/>
    <property type="match status" value="1"/>
</dbReference>
<comment type="caution">
    <text evidence="2">The sequence shown here is derived from an EMBL/GenBank/DDBJ whole genome shotgun (WGS) entry which is preliminary data.</text>
</comment>
<dbReference type="AlphaFoldDB" id="A0A9J6A7C5"/>
<evidence type="ECO:0000313" key="2">
    <source>
        <dbReference type="EMBL" id="KAG5620493.1"/>
    </source>
</evidence>
<evidence type="ECO:0000313" key="3">
    <source>
        <dbReference type="Proteomes" id="UP000824120"/>
    </source>
</evidence>
<proteinExistence type="inferred from homology"/>
<comment type="similarity">
    <text evidence="1">Belongs to the senescence regulator S40 family.</text>
</comment>
<organism evidence="2 3">
    <name type="scientific">Solanum commersonii</name>
    <name type="common">Commerson's wild potato</name>
    <name type="synonym">Commerson's nightshade</name>
    <dbReference type="NCBI Taxonomy" id="4109"/>
    <lineage>
        <taxon>Eukaryota</taxon>
        <taxon>Viridiplantae</taxon>
        <taxon>Streptophyta</taxon>
        <taxon>Embryophyta</taxon>
        <taxon>Tracheophyta</taxon>
        <taxon>Spermatophyta</taxon>
        <taxon>Magnoliopsida</taxon>
        <taxon>eudicotyledons</taxon>
        <taxon>Gunneridae</taxon>
        <taxon>Pentapetalae</taxon>
        <taxon>asterids</taxon>
        <taxon>lamiids</taxon>
        <taxon>Solanales</taxon>
        <taxon>Solanaceae</taxon>
        <taxon>Solanoideae</taxon>
        <taxon>Solaneae</taxon>
        <taxon>Solanum</taxon>
    </lineage>
</organism>
<reference evidence="2 3" key="1">
    <citation type="submission" date="2020-09" db="EMBL/GenBank/DDBJ databases">
        <title>De no assembly of potato wild relative species, Solanum commersonii.</title>
        <authorList>
            <person name="Cho K."/>
        </authorList>
    </citation>
    <scope>NUCLEOTIDE SEQUENCE [LARGE SCALE GENOMIC DNA]</scope>
    <source>
        <strain evidence="2">LZ3.2</strain>
        <tissue evidence="2">Leaf</tissue>
    </source>
</reference>
<sequence length="163" mass="18599">MAFNGDFQEEDVWSQHVVKKKLSITSKMIPRAKIATISNNESTHVPKQSSTPINIPDRSKIYKKKSSSTFMKNGSYSGSVEEDEDCNDIGMLAPYEYLAKRVSRSQIDPPSMCEGFERTLKGRGLSRMRNAILIKTKFLEKIIINYHVIYRLHVRVVELAVES</sequence>
<dbReference type="GO" id="GO:0010150">
    <property type="term" value="P:leaf senescence"/>
    <property type="evidence" value="ECO:0007669"/>
    <property type="project" value="UniProtKB-ARBA"/>
</dbReference>
<protein>
    <submittedName>
        <fullName evidence="2">Uncharacterized protein</fullName>
    </submittedName>
</protein>
<gene>
    <name evidence="2" type="ORF">H5410_005711</name>
</gene>
<dbReference type="PANTHER" id="PTHR33083">
    <property type="entry name" value="EXPRESSED PROTEIN"/>
    <property type="match status" value="1"/>
</dbReference>